<dbReference type="Proteomes" id="UP000824089">
    <property type="component" value="Unassembled WGS sequence"/>
</dbReference>
<evidence type="ECO:0000259" key="5">
    <source>
        <dbReference type="Pfam" id="PF00370"/>
    </source>
</evidence>
<comment type="similarity">
    <text evidence="1 4">Belongs to the FGGY kinase family.</text>
</comment>
<dbReference type="InterPro" id="IPR050406">
    <property type="entry name" value="FGGY_Carb_Kinase"/>
</dbReference>
<keyword evidence="3 4" id="KW-0418">Kinase</keyword>
<evidence type="ECO:0000259" key="6">
    <source>
        <dbReference type="Pfam" id="PF02782"/>
    </source>
</evidence>
<feature type="domain" description="Carbohydrate kinase FGGY N-terminal" evidence="5">
    <location>
        <begin position="4"/>
        <end position="213"/>
    </location>
</feature>
<dbReference type="EMBL" id="DVMM01000026">
    <property type="protein sequence ID" value="HIU28927.1"/>
    <property type="molecule type" value="Genomic_DNA"/>
</dbReference>
<dbReference type="Pfam" id="PF02782">
    <property type="entry name" value="FGGY_C"/>
    <property type="match status" value="1"/>
</dbReference>
<reference evidence="7" key="1">
    <citation type="submission" date="2020-10" db="EMBL/GenBank/DDBJ databases">
        <authorList>
            <person name="Gilroy R."/>
        </authorList>
    </citation>
    <scope>NUCLEOTIDE SEQUENCE</scope>
    <source>
        <strain evidence="7">CHK195-4489</strain>
    </source>
</reference>
<protein>
    <recommendedName>
        <fullName evidence="9">Xylulokinase</fullName>
    </recommendedName>
</protein>
<dbReference type="GO" id="GO:0016773">
    <property type="term" value="F:phosphotransferase activity, alcohol group as acceptor"/>
    <property type="evidence" value="ECO:0007669"/>
    <property type="project" value="InterPro"/>
</dbReference>
<dbReference type="InterPro" id="IPR043129">
    <property type="entry name" value="ATPase_NBD"/>
</dbReference>
<feature type="domain" description="Carbohydrate kinase FGGY C-terminal" evidence="6">
    <location>
        <begin position="284"/>
        <end position="421"/>
    </location>
</feature>
<proteinExistence type="inferred from homology"/>
<dbReference type="Pfam" id="PF00370">
    <property type="entry name" value="FGGY_N"/>
    <property type="match status" value="1"/>
</dbReference>
<gene>
    <name evidence="7" type="ORF">IAD50_01370</name>
</gene>
<sequence>MRLLGVDVGTTSLKAVLFDENGKPLSSASVDYTLLASGELVELEAETYWRIFRQALDQVCPDRLPDAIAIDTQCETLILADENGNPLMNAIVWLDNRAKREAQEIEAQFGRKEIYEKTGQPEVTATWPACKILWIKKHLPEIWSNTRKIFLLEDYLLYRLTGEFATEKTLQSSSLYFDINTGDWWPEMLDFIGIPEEYLPRIEDSGVLLGTYGSCRVVTGAMDQVAGAIGAGIVSETVISEMTGTTMAIFANAKEIPPFRADSIIPCHYNFNGKYCLLLWTPTAGMALKWFKNNLCENFSFRDLDALAEKVPPGSGGLVFLPYLCGSTMPKYNPDARGCFAGLTLEHTRGHFVRSILESVACMLRENLEYLGISPEEIRVTGGGAESPLWCRIKADITGTDLKTLKNKETACLGSAILAGHGIGLFPSIEEASRRFAVPDRVFHPSGADQSDVYNNFRTADRLMQGGLK</sequence>
<dbReference type="InterPro" id="IPR018484">
    <property type="entry name" value="FGGY_N"/>
</dbReference>
<dbReference type="InterPro" id="IPR018485">
    <property type="entry name" value="FGGY_C"/>
</dbReference>
<evidence type="ECO:0000256" key="4">
    <source>
        <dbReference type="RuleBase" id="RU003733"/>
    </source>
</evidence>
<dbReference type="PANTHER" id="PTHR43095">
    <property type="entry name" value="SUGAR KINASE"/>
    <property type="match status" value="1"/>
</dbReference>
<evidence type="ECO:0000256" key="2">
    <source>
        <dbReference type="ARBA" id="ARBA00022679"/>
    </source>
</evidence>
<evidence type="ECO:0000313" key="7">
    <source>
        <dbReference type="EMBL" id="HIU28927.1"/>
    </source>
</evidence>
<dbReference type="Gene3D" id="3.30.420.40">
    <property type="match status" value="2"/>
</dbReference>
<dbReference type="GO" id="GO:0005975">
    <property type="term" value="P:carbohydrate metabolic process"/>
    <property type="evidence" value="ECO:0007669"/>
    <property type="project" value="InterPro"/>
</dbReference>
<dbReference type="PROSITE" id="PS00445">
    <property type="entry name" value="FGGY_KINASES_2"/>
    <property type="match status" value="1"/>
</dbReference>
<evidence type="ECO:0000313" key="8">
    <source>
        <dbReference type="Proteomes" id="UP000824089"/>
    </source>
</evidence>
<dbReference type="InterPro" id="IPR000577">
    <property type="entry name" value="Carb_kinase_FGGY"/>
</dbReference>
<dbReference type="CDD" id="cd07773">
    <property type="entry name" value="ASKHA_NBD_FGGY_FK"/>
    <property type="match status" value="1"/>
</dbReference>
<evidence type="ECO:0008006" key="9">
    <source>
        <dbReference type="Google" id="ProtNLM"/>
    </source>
</evidence>
<name>A0A9D1LA51_9CLOT</name>
<dbReference type="SUPFAM" id="SSF53067">
    <property type="entry name" value="Actin-like ATPase domain"/>
    <property type="match status" value="2"/>
</dbReference>
<evidence type="ECO:0000256" key="3">
    <source>
        <dbReference type="ARBA" id="ARBA00022777"/>
    </source>
</evidence>
<organism evidence="7 8">
    <name type="scientific">Candidatus Egerieisoma faecipullorum</name>
    <dbReference type="NCBI Taxonomy" id="2840963"/>
    <lineage>
        <taxon>Bacteria</taxon>
        <taxon>Bacillati</taxon>
        <taxon>Bacillota</taxon>
        <taxon>Clostridia</taxon>
        <taxon>Eubacteriales</taxon>
        <taxon>Clostridiaceae</taxon>
        <taxon>Clostridiaceae incertae sedis</taxon>
        <taxon>Candidatus Egerieisoma</taxon>
    </lineage>
</organism>
<dbReference type="GO" id="GO:0016301">
    <property type="term" value="F:kinase activity"/>
    <property type="evidence" value="ECO:0007669"/>
    <property type="project" value="UniProtKB-KW"/>
</dbReference>
<evidence type="ECO:0000256" key="1">
    <source>
        <dbReference type="ARBA" id="ARBA00009156"/>
    </source>
</evidence>
<reference evidence="7" key="2">
    <citation type="journal article" date="2021" name="PeerJ">
        <title>Extensive microbial diversity within the chicken gut microbiome revealed by metagenomics and culture.</title>
        <authorList>
            <person name="Gilroy R."/>
            <person name="Ravi A."/>
            <person name="Getino M."/>
            <person name="Pursley I."/>
            <person name="Horton D.L."/>
            <person name="Alikhan N.F."/>
            <person name="Baker D."/>
            <person name="Gharbi K."/>
            <person name="Hall N."/>
            <person name="Watson M."/>
            <person name="Adriaenssens E.M."/>
            <person name="Foster-Nyarko E."/>
            <person name="Jarju S."/>
            <person name="Secka A."/>
            <person name="Antonio M."/>
            <person name="Oren A."/>
            <person name="Chaudhuri R.R."/>
            <person name="La Ragione R."/>
            <person name="Hildebrand F."/>
            <person name="Pallen M.J."/>
        </authorList>
    </citation>
    <scope>NUCLEOTIDE SEQUENCE</scope>
    <source>
        <strain evidence="7">CHK195-4489</strain>
    </source>
</reference>
<keyword evidence="2 4" id="KW-0808">Transferase</keyword>
<comment type="caution">
    <text evidence="7">The sequence shown here is derived from an EMBL/GenBank/DDBJ whole genome shotgun (WGS) entry which is preliminary data.</text>
</comment>
<dbReference type="AlphaFoldDB" id="A0A9D1LA51"/>
<accession>A0A9D1LA51</accession>
<dbReference type="PIRSF" id="PIRSF000538">
    <property type="entry name" value="GlpK"/>
    <property type="match status" value="1"/>
</dbReference>
<dbReference type="InterPro" id="IPR018483">
    <property type="entry name" value="Carb_kinase_FGGY_CS"/>
</dbReference>